<dbReference type="EMBL" id="SRZB01000012">
    <property type="protein sequence ID" value="TGX98898.1"/>
    <property type="molecule type" value="Genomic_DNA"/>
</dbReference>
<protein>
    <submittedName>
        <fullName evidence="1">Uncharacterized protein</fullName>
    </submittedName>
</protein>
<comment type="caution">
    <text evidence="1">The sequence shown here is derived from an EMBL/GenBank/DDBJ whole genome shotgun (WGS) entry which is preliminary data.</text>
</comment>
<dbReference type="Proteomes" id="UP000307720">
    <property type="component" value="Unassembled WGS sequence"/>
</dbReference>
<evidence type="ECO:0000313" key="1">
    <source>
        <dbReference type="EMBL" id="TGX98898.1"/>
    </source>
</evidence>
<sequence>MGMGNVKYWGRMWLEYMGAVMGIALALMLFFAGGRVIYPGDGINGIWKTICVFYPAYLVLSAFFIFSIGTISSFQTYLPVLVSLNATRRESVWGILGYNAGGVMAITAVIALFWMMPSSEVGNVTELLLLISGILLMFSGASVLMGAVVGRLGKKGVIIFIIFCAVFGGIFGGMAAITAQKPGDFLLDFLMNFQPLWAFILGIGVYVLAGAAAMMLVRKMEVRV</sequence>
<keyword evidence="2" id="KW-1185">Reference proteome</keyword>
<proteinExistence type="predicted"/>
<reference evidence="1" key="1">
    <citation type="submission" date="2019-04" db="EMBL/GenBank/DDBJ databases">
        <title>Microbes associate with the intestines of laboratory mice.</title>
        <authorList>
            <person name="Navarre W."/>
            <person name="Wong E."/>
            <person name="Huang K."/>
            <person name="Tropini C."/>
            <person name="Ng K."/>
            <person name="Yu B."/>
        </authorList>
    </citation>
    <scope>NUCLEOTIDE SEQUENCE</scope>
    <source>
        <strain evidence="1">NM72_1-8</strain>
    </source>
</reference>
<name>A0AC61R0H9_9FIRM</name>
<organism evidence="1 2">
    <name type="scientific">Hominisplanchenecus murintestinalis</name>
    <dbReference type="NCBI Taxonomy" id="2941517"/>
    <lineage>
        <taxon>Bacteria</taxon>
        <taxon>Bacillati</taxon>
        <taxon>Bacillota</taxon>
        <taxon>Clostridia</taxon>
        <taxon>Lachnospirales</taxon>
        <taxon>Lachnospiraceae</taxon>
        <taxon>Hominisplanchenecus</taxon>
    </lineage>
</organism>
<evidence type="ECO:0000313" key="2">
    <source>
        <dbReference type="Proteomes" id="UP000307720"/>
    </source>
</evidence>
<gene>
    <name evidence="1" type="ORF">E5357_07255</name>
</gene>
<accession>A0AC61R0H9</accession>